<evidence type="ECO:0000259" key="2">
    <source>
        <dbReference type="Pfam" id="PF15903"/>
    </source>
</evidence>
<keyword evidence="3" id="KW-1185">Reference proteome</keyword>
<dbReference type="WBParaSite" id="EEL_0000327301-mRNA-1">
    <property type="protein sequence ID" value="EEL_0000327301-mRNA-1"/>
    <property type="gene ID" value="EEL_0000327301"/>
</dbReference>
<dbReference type="AlphaFoldDB" id="A0A0R3RP61"/>
<dbReference type="InterPro" id="IPR031780">
    <property type="entry name" value="FAM65_N"/>
</dbReference>
<sequence length="118" mass="13815">IIGFARITPGDVFEVSIRHGTQKWKTRGKTQPDRTQRWDHSSVIFTCYPDCPIEVKMLFYSINRYFDLKATEVRFFKSKTLSERSFDPGEMFCSQSQLVTVNLNQIGTLKLELIVNWM</sequence>
<evidence type="ECO:0000313" key="3">
    <source>
        <dbReference type="Proteomes" id="UP000050640"/>
    </source>
</evidence>
<name>A0A0R3RP61_9BILA</name>
<protein>
    <submittedName>
        <fullName evidence="4">PL48 domain-containing protein</fullName>
    </submittedName>
</protein>
<comment type="similarity">
    <text evidence="1">Belongs to the RIPOR family.</text>
</comment>
<accession>A0A0R3RP61</accession>
<reference evidence="4" key="1">
    <citation type="submission" date="2017-02" db="UniProtKB">
        <authorList>
            <consortium name="WormBaseParasite"/>
        </authorList>
    </citation>
    <scope>IDENTIFICATION</scope>
</reference>
<proteinExistence type="inferred from homology"/>
<evidence type="ECO:0000313" key="4">
    <source>
        <dbReference type="WBParaSite" id="EEL_0000327301-mRNA-1"/>
    </source>
</evidence>
<evidence type="ECO:0000256" key="1">
    <source>
        <dbReference type="ARBA" id="ARBA00005744"/>
    </source>
</evidence>
<organism evidence="3 4">
    <name type="scientific">Elaeophora elaphi</name>
    <dbReference type="NCBI Taxonomy" id="1147741"/>
    <lineage>
        <taxon>Eukaryota</taxon>
        <taxon>Metazoa</taxon>
        <taxon>Ecdysozoa</taxon>
        <taxon>Nematoda</taxon>
        <taxon>Chromadorea</taxon>
        <taxon>Rhabditida</taxon>
        <taxon>Spirurina</taxon>
        <taxon>Spiruromorpha</taxon>
        <taxon>Filarioidea</taxon>
        <taxon>Onchocercidae</taxon>
        <taxon>Elaeophora</taxon>
    </lineage>
</organism>
<dbReference type="PANTHER" id="PTHR15829:SF13">
    <property type="entry name" value="FAM65 N-TERMINAL DOMAIN-CONTAINING PROTEIN"/>
    <property type="match status" value="1"/>
</dbReference>
<feature type="domain" description="FAM65 N-terminal" evidence="2">
    <location>
        <begin position="1"/>
        <end position="117"/>
    </location>
</feature>
<dbReference type="Proteomes" id="UP000050640">
    <property type="component" value="Unplaced"/>
</dbReference>
<dbReference type="PANTHER" id="PTHR15829">
    <property type="entry name" value="PROTEIN KINASE PKN/PRK1, EFFECTOR"/>
    <property type="match status" value="1"/>
</dbReference>
<dbReference type="STRING" id="1147741.A0A0R3RP61"/>
<dbReference type="Pfam" id="PF15903">
    <property type="entry name" value="PL48"/>
    <property type="match status" value="1"/>
</dbReference>
<dbReference type="InterPro" id="IPR026136">
    <property type="entry name" value="RIPOR3"/>
</dbReference>